<name>A0A840V3U6_9BACT</name>
<evidence type="ECO:0000313" key="1">
    <source>
        <dbReference type="EMBL" id="MBB5349468.1"/>
    </source>
</evidence>
<dbReference type="AlphaFoldDB" id="A0A840V3U6"/>
<protein>
    <submittedName>
        <fullName evidence="1">Uncharacterized protein</fullName>
    </submittedName>
</protein>
<keyword evidence="2" id="KW-1185">Reference proteome</keyword>
<gene>
    <name evidence="1" type="ORF">HNQ81_003222</name>
</gene>
<sequence length="59" mass="7216">MRRRTVHQWKDWLLEYIGDDRYELLNLHTRSLQTVVAKNAMDAENQCRQIMIKLQEEEV</sequence>
<dbReference type="RefSeq" id="WP_183352260.1">
    <property type="nucleotide sequence ID" value="NZ_JACHEO010000026.1"/>
</dbReference>
<dbReference type="EMBL" id="JACHEO010000026">
    <property type="protein sequence ID" value="MBB5349468.1"/>
    <property type="molecule type" value="Genomic_DNA"/>
</dbReference>
<proteinExistence type="predicted"/>
<organism evidence="1 2">
    <name type="scientific">Desulfoprunum benzoelyticum</name>
    <dbReference type="NCBI Taxonomy" id="1506996"/>
    <lineage>
        <taxon>Bacteria</taxon>
        <taxon>Pseudomonadati</taxon>
        <taxon>Thermodesulfobacteriota</taxon>
        <taxon>Desulfobulbia</taxon>
        <taxon>Desulfobulbales</taxon>
        <taxon>Desulfobulbaceae</taxon>
        <taxon>Desulfoprunum</taxon>
    </lineage>
</organism>
<dbReference type="Proteomes" id="UP000539642">
    <property type="component" value="Unassembled WGS sequence"/>
</dbReference>
<reference evidence="1 2" key="1">
    <citation type="submission" date="2020-08" db="EMBL/GenBank/DDBJ databases">
        <title>Genomic Encyclopedia of Type Strains, Phase IV (KMG-IV): sequencing the most valuable type-strain genomes for metagenomic binning, comparative biology and taxonomic classification.</title>
        <authorList>
            <person name="Goeker M."/>
        </authorList>
    </citation>
    <scope>NUCLEOTIDE SEQUENCE [LARGE SCALE GENOMIC DNA]</scope>
    <source>
        <strain evidence="1 2">DSM 28570</strain>
    </source>
</reference>
<accession>A0A840V3U6</accession>
<comment type="caution">
    <text evidence="1">The sequence shown here is derived from an EMBL/GenBank/DDBJ whole genome shotgun (WGS) entry which is preliminary data.</text>
</comment>
<evidence type="ECO:0000313" key="2">
    <source>
        <dbReference type="Proteomes" id="UP000539642"/>
    </source>
</evidence>